<dbReference type="SUPFAM" id="SSF160631">
    <property type="entry name" value="SMI1/KNR4-like"/>
    <property type="match status" value="1"/>
</dbReference>
<dbReference type="SMART" id="SM00860">
    <property type="entry name" value="SMI1_KNR4"/>
    <property type="match status" value="1"/>
</dbReference>
<dbReference type="Proteomes" id="UP000067626">
    <property type="component" value="Chromosome"/>
</dbReference>
<gene>
    <name evidence="2" type="ORF">CMC5_051350</name>
</gene>
<evidence type="ECO:0000313" key="2">
    <source>
        <dbReference type="EMBL" id="AKT40978.1"/>
    </source>
</evidence>
<dbReference type="PANTHER" id="PTHR47432">
    <property type="entry name" value="CELL WALL ASSEMBLY REGULATOR SMI1"/>
    <property type="match status" value="1"/>
</dbReference>
<dbReference type="RefSeq" id="WP_050432825.1">
    <property type="nucleotide sequence ID" value="NZ_CP012159.1"/>
</dbReference>
<dbReference type="EMBL" id="CP012159">
    <property type="protein sequence ID" value="AKT40978.1"/>
    <property type="molecule type" value="Genomic_DNA"/>
</dbReference>
<evidence type="ECO:0000313" key="3">
    <source>
        <dbReference type="Proteomes" id="UP000067626"/>
    </source>
</evidence>
<dbReference type="Gene3D" id="3.40.1580.10">
    <property type="entry name" value="SMI1/KNR4-like"/>
    <property type="match status" value="1"/>
</dbReference>
<dbReference type="KEGG" id="ccro:CMC5_051350"/>
<name>A0A0K1EK54_CHOCO</name>
<feature type="domain" description="Knr4/Smi1-like" evidence="1">
    <location>
        <begin position="36"/>
        <end position="172"/>
    </location>
</feature>
<dbReference type="AlphaFoldDB" id="A0A0K1EK54"/>
<dbReference type="InterPro" id="IPR037883">
    <property type="entry name" value="Knr4/Smi1-like_sf"/>
</dbReference>
<keyword evidence="3" id="KW-1185">Reference proteome</keyword>
<organism evidence="2 3">
    <name type="scientific">Chondromyces crocatus</name>
    <dbReference type="NCBI Taxonomy" id="52"/>
    <lineage>
        <taxon>Bacteria</taxon>
        <taxon>Pseudomonadati</taxon>
        <taxon>Myxococcota</taxon>
        <taxon>Polyangia</taxon>
        <taxon>Polyangiales</taxon>
        <taxon>Polyangiaceae</taxon>
        <taxon>Chondromyces</taxon>
    </lineage>
</organism>
<protein>
    <recommendedName>
        <fullName evidence="1">Knr4/Smi1-like domain-containing protein</fullName>
    </recommendedName>
</protein>
<evidence type="ECO:0000259" key="1">
    <source>
        <dbReference type="SMART" id="SM00860"/>
    </source>
</evidence>
<dbReference type="STRING" id="52.CMC5_051350"/>
<proteinExistence type="predicted"/>
<dbReference type="InterPro" id="IPR018958">
    <property type="entry name" value="Knr4/Smi1-like_dom"/>
</dbReference>
<sequence>MREASDTGEASDASWERIEGFLGQRAPEVLSALSQGASEEGLARLEAGIGATLPDELKASLRRHAGSSRALFESWELHTLEAIGSTWSMLRGFLDDGTFPSEGSPLVQVEGPLRQVWWSPGWIPIAGNGAGDHLCVDLDPAEGGTRGQVLVYLHDHEKRSVLFTGFGAFLRTLADGVTQGEIVAIEDGHGELFGIWPRAAFASLGQRGFDTTGWAIRPREEEPVVVAAKPAPEDDGRKLLDLLLRKGALVLVPGTDRKALATGLGKIVRRTTAPEERAAAACAWLEGRAGVDELFISDEEMAEVLKVW</sequence>
<reference evidence="2 3" key="1">
    <citation type="submission" date="2015-07" db="EMBL/GenBank/DDBJ databases">
        <title>Genome analysis of myxobacterium Chondromyces crocatus Cm c5 reveals a high potential for natural compound synthesis and the genetic basis for the loss of fruiting body formation.</title>
        <authorList>
            <person name="Zaburannyi N."/>
            <person name="Bunk B."/>
            <person name="Maier J."/>
            <person name="Overmann J."/>
            <person name="Mueller R."/>
        </authorList>
    </citation>
    <scope>NUCLEOTIDE SEQUENCE [LARGE SCALE GENOMIC DNA]</scope>
    <source>
        <strain evidence="2 3">Cm c5</strain>
    </source>
</reference>
<dbReference type="InterPro" id="IPR051873">
    <property type="entry name" value="KNR4/SMI1_regulator"/>
</dbReference>
<dbReference type="PANTHER" id="PTHR47432:SF1">
    <property type="entry name" value="CELL WALL ASSEMBLY REGULATOR SMI1"/>
    <property type="match status" value="1"/>
</dbReference>
<dbReference type="Pfam" id="PF09346">
    <property type="entry name" value="SMI1_KNR4"/>
    <property type="match status" value="1"/>
</dbReference>
<accession>A0A0K1EK54</accession>